<reference evidence="1 2" key="1">
    <citation type="submission" date="2017-12" db="EMBL/GenBank/DDBJ databases">
        <title>Phylogenetic diversity of female urinary microbiome.</title>
        <authorList>
            <person name="Thomas-White K."/>
            <person name="Wolfe A.J."/>
        </authorList>
    </citation>
    <scope>NUCLEOTIDE SEQUENCE [LARGE SCALE GENOMIC DNA]</scope>
    <source>
        <strain evidence="1 2">UMB0064</strain>
    </source>
</reference>
<evidence type="ECO:0000313" key="1">
    <source>
        <dbReference type="EMBL" id="PKZ13945.1"/>
    </source>
</evidence>
<dbReference type="CDD" id="cd00093">
    <property type="entry name" value="HTH_XRE"/>
    <property type="match status" value="1"/>
</dbReference>
<accession>A0A2I1M1E4</accession>
<dbReference type="RefSeq" id="WP_101541640.1">
    <property type="nucleotide sequence ID" value="NZ_JASOIG010000013.1"/>
</dbReference>
<protein>
    <recommendedName>
        <fullName evidence="3">XRE family transcriptional regulator</fullName>
    </recommendedName>
</protein>
<evidence type="ECO:0008006" key="3">
    <source>
        <dbReference type="Google" id="ProtNLM"/>
    </source>
</evidence>
<dbReference type="InterPro" id="IPR001387">
    <property type="entry name" value="Cro/C1-type_HTH"/>
</dbReference>
<name>A0A2I1M1E4_9BIFI</name>
<evidence type="ECO:0000313" key="2">
    <source>
        <dbReference type="Proteomes" id="UP000242263"/>
    </source>
</evidence>
<dbReference type="SUPFAM" id="SSF47413">
    <property type="entry name" value="lambda repressor-like DNA-binding domains"/>
    <property type="match status" value="1"/>
</dbReference>
<dbReference type="EMBL" id="PKGU01000009">
    <property type="protein sequence ID" value="PKZ13945.1"/>
    <property type="molecule type" value="Genomic_DNA"/>
</dbReference>
<dbReference type="InterPro" id="IPR010982">
    <property type="entry name" value="Lambda_DNA-bd_dom_sf"/>
</dbReference>
<gene>
    <name evidence="1" type="ORF">CYJ32_07830</name>
</gene>
<proteinExistence type="predicted"/>
<dbReference type="Proteomes" id="UP000242263">
    <property type="component" value="Unassembled WGS sequence"/>
</dbReference>
<dbReference type="AlphaFoldDB" id="A0A2I1M1E4"/>
<organism evidence="1 2">
    <name type="scientific">Alloscardovia omnicolens</name>
    <dbReference type="NCBI Taxonomy" id="419015"/>
    <lineage>
        <taxon>Bacteria</taxon>
        <taxon>Bacillati</taxon>
        <taxon>Actinomycetota</taxon>
        <taxon>Actinomycetes</taxon>
        <taxon>Bifidobacteriales</taxon>
        <taxon>Bifidobacteriaceae</taxon>
        <taxon>Alloscardovia</taxon>
    </lineage>
</organism>
<sequence>MSRPNTNRKPLSDYDIQFATTYDGYLTEQGISRRQLCEHMGVSYPYIWQRLKGFETSVTINMVSHLAEMVNLSPSILMTELNRRVSYALDHQNNK</sequence>
<dbReference type="GO" id="GO:0003677">
    <property type="term" value="F:DNA binding"/>
    <property type="evidence" value="ECO:0007669"/>
    <property type="project" value="InterPro"/>
</dbReference>
<dbReference type="Gene3D" id="1.10.260.40">
    <property type="entry name" value="lambda repressor-like DNA-binding domains"/>
    <property type="match status" value="1"/>
</dbReference>
<comment type="caution">
    <text evidence="1">The sequence shown here is derived from an EMBL/GenBank/DDBJ whole genome shotgun (WGS) entry which is preliminary data.</text>
</comment>